<evidence type="ECO:0000256" key="1">
    <source>
        <dbReference type="SAM" id="MobiDB-lite"/>
    </source>
</evidence>
<gene>
    <name evidence="2" type="ORF">LCI24_10465</name>
</gene>
<dbReference type="EMBL" id="JAIWJY010000006">
    <property type="protein sequence ID" value="MDE1207214.1"/>
    <property type="molecule type" value="Genomic_DNA"/>
</dbReference>
<evidence type="ECO:0000313" key="2">
    <source>
        <dbReference type="EMBL" id="MDE1207214.1"/>
    </source>
</evidence>
<dbReference type="Proteomes" id="UP001149303">
    <property type="component" value="Unassembled WGS sequence"/>
</dbReference>
<dbReference type="RefSeq" id="WP_274640332.1">
    <property type="nucleotide sequence ID" value="NZ_JAIWJY010000006.1"/>
</dbReference>
<evidence type="ECO:0000313" key="3">
    <source>
        <dbReference type="Proteomes" id="UP001149303"/>
    </source>
</evidence>
<keyword evidence="3" id="KW-1185">Reference proteome</keyword>
<reference evidence="2" key="1">
    <citation type="submission" date="2021-09" db="EMBL/GenBank/DDBJ databases">
        <authorList>
            <person name="Smyrli M."/>
        </authorList>
    </citation>
    <scope>NUCLEOTIDE SEQUENCE</scope>
    <source>
        <strain evidence="2">LAR25</strain>
    </source>
</reference>
<accession>A0A9X4EN84</accession>
<protein>
    <submittedName>
        <fullName evidence="2">Uncharacterized protein</fullName>
    </submittedName>
</protein>
<sequence length="63" mass="7341">MENLSKMDSFESFQVSKQSMNQAMGGRTKEWLEGFDGDCWKMIDNNDGTPRKAKTKPRYEEKC</sequence>
<proteinExistence type="predicted"/>
<feature type="region of interest" description="Disordered" evidence="1">
    <location>
        <begin position="44"/>
        <end position="63"/>
    </location>
</feature>
<dbReference type="AlphaFoldDB" id="A0A9X4EN84"/>
<organism evidence="2 3">
    <name type="scientific">Tenacibaculum larymnensis</name>
    <dbReference type="NCBI Taxonomy" id="2878201"/>
    <lineage>
        <taxon>Bacteria</taxon>
        <taxon>Pseudomonadati</taxon>
        <taxon>Bacteroidota</taxon>
        <taxon>Flavobacteriia</taxon>
        <taxon>Flavobacteriales</taxon>
        <taxon>Flavobacteriaceae</taxon>
        <taxon>Tenacibaculum</taxon>
    </lineage>
</organism>
<comment type="caution">
    <text evidence="2">The sequence shown here is derived from an EMBL/GenBank/DDBJ whole genome shotgun (WGS) entry which is preliminary data.</text>
</comment>
<name>A0A9X4EN84_9FLAO</name>